<sequence length="84" mass="10175">MSRQILLLRNDRESKTWYLVLWVPERSLERELLSYWYTFDTKSDDAKEIMVNEAMSWLEIMHDVPRLEVVDAWNKLTPDGETNR</sequence>
<evidence type="ECO:0000313" key="3">
    <source>
        <dbReference type="EMBL" id="QJA81237.1"/>
    </source>
</evidence>
<gene>
    <name evidence="3" type="ORF">MM415A00564_0010</name>
    <name evidence="2" type="ORF">MM415B01029_0016</name>
    <name evidence="1" type="ORF">TM448A01963_0007</name>
    <name evidence="4" type="ORF">TM448B02663_0007</name>
</gene>
<dbReference type="EMBL" id="MT141424">
    <property type="protein sequence ID" value="QJA60903.1"/>
    <property type="molecule type" value="Genomic_DNA"/>
</dbReference>
<evidence type="ECO:0000313" key="2">
    <source>
        <dbReference type="EMBL" id="QJA60903.1"/>
    </source>
</evidence>
<dbReference type="EMBL" id="MT142452">
    <property type="protein sequence ID" value="QJA81237.1"/>
    <property type="molecule type" value="Genomic_DNA"/>
</dbReference>
<organism evidence="1">
    <name type="scientific">viral metagenome</name>
    <dbReference type="NCBI Taxonomy" id="1070528"/>
    <lineage>
        <taxon>unclassified sequences</taxon>
        <taxon>metagenomes</taxon>
        <taxon>organismal metagenomes</taxon>
    </lineage>
</organism>
<evidence type="ECO:0000313" key="1">
    <source>
        <dbReference type="EMBL" id="QJA51048.1"/>
    </source>
</evidence>
<reference evidence="1" key="1">
    <citation type="submission" date="2020-03" db="EMBL/GenBank/DDBJ databases">
        <title>The deep terrestrial virosphere.</title>
        <authorList>
            <person name="Holmfeldt K."/>
            <person name="Nilsson E."/>
            <person name="Simone D."/>
            <person name="Lopez-Fernandez M."/>
            <person name="Wu X."/>
            <person name="de Brujin I."/>
            <person name="Lundin D."/>
            <person name="Andersson A."/>
            <person name="Bertilsson S."/>
            <person name="Dopson M."/>
        </authorList>
    </citation>
    <scope>NUCLEOTIDE SEQUENCE</scope>
    <source>
        <strain evidence="3">MM415A00564</strain>
        <strain evidence="2">MM415B01029</strain>
        <strain evidence="1">TM448A01963</strain>
        <strain evidence="4">TM448B02663</strain>
    </source>
</reference>
<evidence type="ECO:0000313" key="4">
    <source>
        <dbReference type="EMBL" id="QJI01606.1"/>
    </source>
</evidence>
<dbReference type="AlphaFoldDB" id="A0A6H1ZU54"/>
<protein>
    <submittedName>
        <fullName evidence="1">Uncharacterized protein</fullName>
    </submittedName>
</protein>
<name>A0A6H1ZU54_9ZZZZ</name>
<accession>A0A6H1ZU54</accession>
<dbReference type="EMBL" id="MT144936">
    <property type="protein sequence ID" value="QJI01606.1"/>
    <property type="molecule type" value="Genomic_DNA"/>
</dbReference>
<dbReference type="EMBL" id="MT144234">
    <property type="protein sequence ID" value="QJA51048.1"/>
    <property type="molecule type" value="Genomic_DNA"/>
</dbReference>
<proteinExistence type="predicted"/>